<dbReference type="InterPro" id="IPR052514">
    <property type="entry name" value="SAM-dependent_MTase"/>
</dbReference>
<evidence type="ECO:0000259" key="1">
    <source>
        <dbReference type="Pfam" id="PF05050"/>
    </source>
</evidence>
<evidence type="ECO:0000313" key="2">
    <source>
        <dbReference type="EMBL" id="KTC72295.1"/>
    </source>
</evidence>
<dbReference type="Gene3D" id="3.40.50.150">
    <property type="entry name" value="Vaccinia Virus protein VP39"/>
    <property type="match status" value="1"/>
</dbReference>
<organism evidence="2 3">
    <name type="scientific">Legionella bozemanae</name>
    <name type="common">Fluoribacter bozemanae</name>
    <dbReference type="NCBI Taxonomy" id="447"/>
    <lineage>
        <taxon>Bacteria</taxon>
        <taxon>Pseudomonadati</taxon>
        <taxon>Pseudomonadota</taxon>
        <taxon>Gammaproteobacteria</taxon>
        <taxon>Legionellales</taxon>
        <taxon>Legionellaceae</taxon>
        <taxon>Legionella</taxon>
    </lineage>
</organism>
<comment type="caution">
    <text evidence="2">The sequence shown here is derived from an EMBL/GenBank/DDBJ whole genome shotgun (WGS) entry which is preliminary data.</text>
</comment>
<dbReference type="Proteomes" id="UP000054695">
    <property type="component" value="Unassembled WGS sequence"/>
</dbReference>
<keyword evidence="3" id="KW-1185">Reference proteome</keyword>
<feature type="domain" description="Methyltransferase FkbM" evidence="1">
    <location>
        <begin position="51"/>
        <end position="256"/>
    </location>
</feature>
<dbReference type="InterPro" id="IPR006342">
    <property type="entry name" value="FkbM_mtfrase"/>
</dbReference>
<proteinExistence type="predicted"/>
<sequence length="282" mass="33091">MSNTILNKQFTIGKLHFISEHETRGLIYEIFYQKTYLPDYLTLNPGSIIIDVGAHIGLFSLFALRQCKNDALIYSFEPIPISFECLKRNLAPFGKKCHIYNMGIGDVTDDCSVEFTLFGSDLTTATYKPLDKMISNYNPLLDYNTLLKIARYRNKLLYYQLKYLPFMRHYLIKRNFKNRTAETKVLCQLTSLGRFIERKAINHVDFLKIDVEGAEFEVVKSIKSMQFSMIKQLCIEVHNIDNRVEYLAAYLREQGYLTLINRNPLYEKLDWNQYMIYAKRAV</sequence>
<dbReference type="PATRIC" id="fig|447.4.peg.2533"/>
<dbReference type="Pfam" id="PF05050">
    <property type="entry name" value="Methyltransf_21"/>
    <property type="match status" value="1"/>
</dbReference>
<dbReference type="AlphaFoldDB" id="A0A0W0RMP6"/>
<protein>
    <submittedName>
        <fullName evidence="2">Methoxymalonyl CoA synthase</fullName>
    </submittedName>
</protein>
<evidence type="ECO:0000313" key="3">
    <source>
        <dbReference type="Proteomes" id="UP000054695"/>
    </source>
</evidence>
<dbReference type="RefSeq" id="WP_058460015.1">
    <property type="nucleotide sequence ID" value="NZ_CAAAIY010000049.1"/>
</dbReference>
<dbReference type="OrthoDB" id="4104638at2"/>
<dbReference type="NCBIfam" id="TIGR01444">
    <property type="entry name" value="fkbM_fam"/>
    <property type="match status" value="1"/>
</dbReference>
<name>A0A0W0RMP6_LEGBO</name>
<dbReference type="STRING" id="447.Lboz_2386"/>
<dbReference type="PANTHER" id="PTHR34203:SF15">
    <property type="entry name" value="SLL1173 PROTEIN"/>
    <property type="match status" value="1"/>
</dbReference>
<accession>A0A0W0RMP6</accession>
<dbReference type="InterPro" id="IPR029063">
    <property type="entry name" value="SAM-dependent_MTases_sf"/>
</dbReference>
<dbReference type="SUPFAM" id="SSF53335">
    <property type="entry name" value="S-adenosyl-L-methionine-dependent methyltransferases"/>
    <property type="match status" value="1"/>
</dbReference>
<gene>
    <name evidence="2" type="ORF">Lboz_2386</name>
</gene>
<dbReference type="EMBL" id="LNXU01000022">
    <property type="protein sequence ID" value="KTC72295.1"/>
    <property type="molecule type" value="Genomic_DNA"/>
</dbReference>
<reference evidence="2 3" key="1">
    <citation type="submission" date="2015-11" db="EMBL/GenBank/DDBJ databases">
        <title>Genomic analysis of 38 Legionella species identifies large and diverse effector repertoires.</title>
        <authorList>
            <person name="Burstein D."/>
            <person name="Amaro F."/>
            <person name="Zusman T."/>
            <person name="Lifshitz Z."/>
            <person name="Cohen O."/>
            <person name="Gilbert J.A."/>
            <person name="Pupko T."/>
            <person name="Shuman H.A."/>
            <person name="Segal G."/>
        </authorList>
    </citation>
    <scope>NUCLEOTIDE SEQUENCE [LARGE SCALE GENOMIC DNA]</scope>
    <source>
        <strain evidence="2 3">WIGA</strain>
    </source>
</reference>
<dbReference type="PANTHER" id="PTHR34203">
    <property type="entry name" value="METHYLTRANSFERASE, FKBM FAMILY PROTEIN"/>
    <property type="match status" value="1"/>
</dbReference>